<dbReference type="PROSITE" id="PS50927">
    <property type="entry name" value="BULB_LECTIN"/>
    <property type="match status" value="1"/>
</dbReference>
<dbReference type="Proteomes" id="UP000193920">
    <property type="component" value="Unassembled WGS sequence"/>
</dbReference>
<feature type="compositionally biased region" description="Low complexity" evidence="1">
    <location>
        <begin position="571"/>
        <end position="581"/>
    </location>
</feature>
<dbReference type="OrthoDB" id="1884773at2759"/>
<feature type="region of interest" description="Disordered" evidence="1">
    <location>
        <begin position="571"/>
        <end position="597"/>
    </location>
</feature>
<sequence>MNANNETVYFDTIEEYSKYIGPTWFGVSYCGNSTVVNNVGRYFTYVGDDKNKKPSDDYEVESNKISKDNNQSNEINKDNSNKSSKVKRYMNFVKRKNDNILNLETKEEFKNYYDNLYKKLMDPKEPLKCIPLNSVNPAYNPYHPLLIRTSNSNRANIINNMGTAYGGNTNNIMKNINNNASEKDGEVQQCGIVYNMKGSSISCSVRISNTIDESVSITDSNGKTYHQAYGVVYSDSNSYSNDINTILELSVSSTDSKSLSYSESDMVSNSSERVLTYTTSKGSSVTDSNENTHIETNEKAYAHTESEEHSHARSDGGEIVDETNWSKSEEVTHVDEYSRMDLNDYKNAKPKAEQLTESQSKQFSKRGGGLCVPCDVVDTVTNVVGTGANIYFQYEANEIAEEANDIAKTSNDIARNSTEAAYIANDIASEANSIAIGANEASWKANNLTLRSITSQETIAEEDRELQIKLNKLNSEQELSIALAGTRMTSDSHSTINTKGGSHSQSKNWSDTYTDTSGISNTWTTTKGYSDSYTKGHSETSTKESTRSDSISNLLTNSYTKDNGWSFESSSTNSESNSYSFGKSNTRSHSNDISMDESLEASVEKSYQKSISYANTKEQSQTLEFHIPDNGCYNLTAVPMFKSEVNIWACGDYDINGEFYVHYQKSIHPIEITGFAKTPLECNKKQTELVVIDNNYQNRNYISDNGKPKNTLISGQYLSKGNKIKSPNGKYYFGLLEDTGELALCKGNFNKESIVWSNGIDYLKDDKYDLKFTVNFNGHLVVTAKNIFAKYRILESDRKNDEEDKKANLEKRRNPLERVSSLLNKSTAKIKSTTTETTTTTTTSTIKSATTVTTTNTTTNTTTTTTTTATTNDNNNSNNNNTTIITTTTTTTTTITTTIDTINTPINEQQVKMGNYRNNEEIIIWDSLPKDLPYNVGYSDNVGYSLVLIDDENSDYCTLTLYDGVGIKIWEIKPGQEDYIGYTFPKEYNMPLAFETKQPVGDISKYDFHNIIRPEVNNTYTHKMRFSCDTTMKENEALVSKNGKYKFYLQPSGNLVIKENTRTMWSSLTAEIEMFESPYTLSFSPIGELILRDKNKFIMWETVNADSFKNTAKIEETQEFYLILSDDGELYIEDNQHNMYWSSWPVRLYSQHIRYIYPTIYDITSCKEIIRNKYIYNLFSNPDIYNFYKDPKDPTSYVHKYYTSYLLPNESLISLYHATLNVTNTEVTFYYEHNNKMQSRILASCGKNSNIKELKLENNGLFLYCNDNTYKTIASLPENPKYYRLSIVKKHKMDYPDLMIYNTKTKEFLWGLKPVKFLNSVVPKKVKKGEYDRIITANNFTTFDRLISYNGGGNHIYFSNKHGLEFSDKAYKSFKSLSLLDDNFYINDELIIKDNKNMELSYDGINDKLIIGNETTDIIWELYGKKKCNSFISSDKNCNTIYSFNYFFNEYNKTTFYLSENWLFYKNKYNFIFNFKDYLKDLNEPVYSMTLNTNGDITLNNNKYILHKEYYIKDKFYELIMKGYNLILKSNTGEYKWALGNIFNRPYNASSLKIGDSFKEGEMLYCGDYSMIILNGKLLYRDHKSKRSTEIKYSPNKSGYLYEIEIGVNDINFKDKENNSLNHISSPNQSFNSKLYCDKNTRSIVWKINNTIKWRYPEISSNNGDLQDKKYILLCNKYYQKCLYAANRIGSNVRYADYSKTLKNFKWYFEIINKKSYLKSAINDDICLIVDNDKIITGKCSENIDKARISYNEPKNYIEYFNSSNKQYKCISGIDDRNNRNSPQYLTLANCNKKDEKMIWEIKTPN</sequence>
<feature type="domain" description="Bulb-type lectin" evidence="2">
    <location>
        <begin position="1023"/>
        <end position="1145"/>
    </location>
</feature>
<feature type="compositionally biased region" description="Basic and acidic residues" evidence="1">
    <location>
        <begin position="52"/>
        <end position="67"/>
    </location>
</feature>
<proteinExistence type="predicted"/>
<dbReference type="InterPro" id="IPR036426">
    <property type="entry name" value="Bulb-type_lectin_dom_sf"/>
</dbReference>
<dbReference type="InterPro" id="IPR001480">
    <property type="entry name" value="Bulb-type_lectin_dom"/>
</dbReference>
<feature type="compositionally biased region" description="Basic and acidic residues" evidence="1">
    <location>
        <begin position="534"/>
        <end position="547"/>
    </location>
</feature>
<organism evidence="3 4">
    <name type="scientific">Neocallimastix californiae</name>
    <dbReference type="NCBI Taxonomy" id="1754190"/>
    <lineage>
        <taxon>Eukaryota</taxon>
        <taxon>Fungi</taxon>
        <taxon>Fungi incertae sedis</taxon>
        <taxon>Chytridiomycota</taxon>
        <taxon>Chytridiomycota incertae sedis</taxon>
        <taxon>Neocallimastigomycetes</taxon>
        <taxon>Neocallimastigales</taxon>
        <taxon>Neocallimastigaceae</taxon>
        <taxon>Neocallimastix</taxon>
    </lineage>
</organism>
<gene>
    <name evidence="3" type="ORF">LY90DRAFT_710311</name>
</gene>
<evidence type="ECO:0000259" key="2">
    <source>
        <dbReference type="PROSITE" id="PS50927"/>
    </source>
</evidence>
<evidence type="ECO:0000313" key="4">
    <source>
        <dbReference type="Proteomes" id="UP000193920"/>
    </source>
</evidence>
<keyword evidence="4" id="KW-1185">Reference proteome</keyword>
<feature type="region of interest" description="Disordered" evidence="1">
    <location>
        <begin position="490"/>
        <end position="513"/>
    </location>
</feature>
<feature type="region of interest" description="Disordered" evidence="1">
    <location>
        <begin position="528"/>
        <end position="550"/>
    </location>
</feature>
<dbReference type="SUPFAM" id="SSF51110">
    <property type="entry name" value="alpha-D-mannose-specific plant lectins"/>
    <property type="match status" value="1"/>
</dbReference>
<dbReference type="Gene3D" id="2.90.10.10">
    <property type="entry name" value="Bulb-type lectin domain"/>
    <property type="match status" value="2"/>
</dbReference>
<accession>A0A1Y1X5Q7</accession>
<dbReference type="EMBL" id="MCOG01001441">
    <property type="protein sequence ID" value="ORX81139.1"/>
    <property type="molecule type" value="Genomic_DNA"/>
</dbReference>
<name>A0A1Y1X5Q7_9FUNG</name>
<dbReference type="STRING" id="1754190.A0A1Y1X5Q7"/>
<feature type="compositionally biased region" description="Polar residues" evidence="1">
    <location>
        <begin position="582"/>
        <end position="593"/>
    </location>
</feature>
<comment type="caution">
    <text evidence="3">The sequence shown here is derived from an EMBL/GenBank/DDBJ whole genome shotgun (WGS) entry which is preliminary data.</text>
</comment>
<evidence type="ECO:0000256" key="1">
    <source>
        <dbReference type="SAM" id="MobiDB-lite"/>
    </source>
</evidence>
<dbReference type="PROSITE" id="PS50231">
    <property type="entry name" value="RICIN_B_LECTIN"/>
    <property type="match status" value="1"/>
</dbReference>
<feature type="region of interest" description="Disordered" evidence="1">
    <location>
        <begin position="52"/>
        <end position="83"/>
    </location>
</feature>
<protein>
    <recommendedName>
        <fullName evidence="2">Bulb-type lectin domain-containing protein</fullName>
    </recommendedName>
</protein>
<evidence type="ECO:0000313" key="3">
    <source>
        <dbReference type="EMBL" id="ORX81139.1"/>
    </source>
</evidence>
<reference evidence="3 4" key="1">
    <citation type="submission" date="2016-08" db="EMBL/GenBank/DDBJ databases">
        <title>A Parts List for Fungal Cellulosomes Revealed by Comparative Genomics.</title>
        <authorList>
            <consortium name="DOE Joint Genome Institute"/>
            <person name="Haitjema C.H."/>
            <person name="Gilmore S.P."/>
            <person name="Henske J.K."/>
            <person name="Solomon K.V."/>
            <person name="De Groot R."/>
            <person name="Kuo A."/>
            <person name="Mondo S.J."/>
            <person name="Salamov A.A."/>
            <person name="Labutti K."/>
            <person name="Zhao Z."/>
            <person name="Chiniquy J."/>
            <person name="Barry K."/>
            <person name="Brewer H.M."/>
            <person name="Purvine S.O."/>
            <person name="Wright A.T."/>
            <person name="Boxma B."/>
            <person name="Van Alen T."/>
            <person name="Hackstein J.H."/>
            <person name="Baker S.E."/>
            <person name="Grigoriev I.V."/>
            <person name="O'Malley M.A."/>
        </authorList>
    </citation>
    <scope>NUCLEOTIDE SEQUENCE [LARGE SCALE GENOMIC DNA]</scope>
    <source>
        <strain evidence="3 4">G1</strain>
    </source>
</reference>